<feature type="compositionally biased region" description="Acidic residues" evidence="4">
    <location>
        <begin position="596"/>
        <end position="606"/>
    </location>
</feature>
<proteinExistence type="predicted"/>
<keyword evidence="2" id="KW-0274">FAD</keyword>
<accession>A0A7S4EE18</accession>
<sequence>MYTHRFFRHGSFHSTLRILSVAGGSILAGCQIISSPSPSPSPSPSLEDGTDDTYRRDHDRSGKFDQSSRNLPPTFNSILSNVSLSLDPNRTSLESTRSADDTKQTTSKSISNLGCSNNTVLATSLHQREITAVTRSGDGHITLYDFVIIGYGNAGQNALRVLQEQCPEAKVALVDPLRSPNKGKYKSKHINVDYYRDTVVEFDSSSKSFRLLTDTNSSAIGYKHGVLIATGARGAPPPLELFQEESLSRVLELRPTELSKNTKRPMMAPEKVRKAVAEAASKGAKVAILGSGWEALDLLLVAERACKSTKKRPTISFASPGIAWHILPPYLSAELRKKLSKREIDVQDRSFVRYVADSQQLNGQQIELHNAKTYDLLDTHRTVLDLLVVAPDSFGDKGTAALPTTDIPDRMKESSDGRPWYKTWSQMTTRSHAEPSTLVCFEDDGRIAVNTELSVASRIYAAGGCAKYPNTSTGHSCIAGEGSIDGSEAGRLAALNMSRDYRMASRASSHGFASSEPNIEEAYSFATNSLPVWRSDITSFPPANGDRTSDLGNIGIQALCVGKCDSERQSTRAFWWTNSSAQRKMNRFLKAEAENPQDIDADDYTDDAGGSGPDNVGDKEVSIRRRKSLLLSRHKTGRVKTRGLVNPIYGVGVVFYLDHCGLIQGIMTWGLPFADQPGGTINAELLKHMKYLIATNAGVSALDAEESHQLMNVALGRATQKLVSIAVKGQIFHMTGAWHGLDGHIEGFTTPLYRYTEVSNSRNKTVNVLKRKDGSGLGVLGEGLYARDDFILEEVMKNESVDHPSEQVDETPPSNIPTTMYPITVVPMAHLDESYGDKAISLETMQELNRYLAVQRRWEANENRARPGKEDALWLRPGDERRNTSGKQNVIDAYRQVMFSHRS</sequence>
<keyword evidence="1" id="KW-0285">Flavoprotein</keyword>
<dbReference type="GO" id="GO:0005739">
    <property type="term" value="C:mitochondrion"/>
    <property type="evidence" value="ECO:0007669"/>
    <property type="project" value="TreeGrafter"/>
</dbReference>
<dbReference type="SUPFAM" id="SSF51905">
    <property type="entry name" value="FAD/NAD(P)-binding domain"/>
    <property type="match status" value="1"/>
</dbReference>
<dbReference type="PROSITE" id="PS51257">
    <property type="entry name" value="PROKAR_LIPOPROTEIN"/>
    <property type="match status" value="1"/>
</dbReference>
<evidence type="ECO:0000313" key="6">
    <source>
        <dbReference type="EMBL" id="CAE0707447.1"/>
    </source>
</evidence>
<dbReference type="InterPro" id="IPR050446">
    <property type="entry name" value="FAD-oxidoreductase/Apoptosis"/>
</dbReference>
<keyword evidence="3" id="KW-0560">Oxidoreductase</keyword>
<feature type="compositionally biased region" description="Basic and acidic residues" evidence="4">
    <location>
        <begin position="52"/>
        <end position="63"/>
    </location>
</feature>
<name>A0A7S4EE18_9STRA</name>
<gene>
    <name evidence="6" type="ORF">PAUS00366_LOCUS167</name>
</gene>
<feature type="region of interest" description="Disordered" evidence="4">
    <location>
        <begin position="32"/>
        <end position="73"/>
    </location>
</feature>
<dbReference type="InterPro" id="IPR023753">
    <property type="entry name" value="FAD/NAD-binding_dom"/>
</dbReference>
<dbReference type="AlphaFoldDB" id="A0A7S4EE18"/>
<evidence type="ECO:0000259" key="5">
    <source>
        <dbReference type="Pfam" id="PF07992"/>
    </source>
</evidence>
<feature type="region of interest" description="Disordered" evidence="4">
    <location>
        <begin position="89"/>
        <end position="110"/>
    </location>
</feature>
<protein>
    <recommendedName>
        <fullName evidence="5">FAD/NAD(P)-binding domain-containing protein</fullName>
    </recommendedName>
</protein>
<dbReference type="GO" id="GO:0071949">
    <property type="term" value="F:FAD binding"/>
    <property type="evidence" value="ECO:0007669"/>
    <property type="project" value="TreeGrafter"/>
</dbReference>
<dbReference type="Gene3D" id="3.50.50.60">
    <property type="entry name" value="FAD/NAD(P)-binding domain"/>
    <property type="match status" value="2"/>
</dbReference>
<dbReference type="GO" id="GO:0033108">
    <property type="term" value="P:mitochondrial respiratory chain complex assembly"/>
    <property type="evidence" value="ECO:0007669"/>
    <property type="project" value="TreeGrafter"/>
</dbReference>
<feature type="domain" description="FAD/NAD(P)-binding" evidence="5">
    <location>
        <begin position="145"/>
        <end position="369"/>
    </location>
</feature>
<dbReference type="Pfam" id="PF07992">
    <property type="entry name" value="Pyr_redox_2"/>
    <property type="match status" value="1"/>
</dbReference>
<dbReference type="GO" id="GO:0012501">
    <property type="term" value="P:programmed cell death"/>
    <property type="evidence" value="ECO:0007669"/>
    <property type="project" value="TreeGrafter"/>
</dbReference>
<dbReference type="InterPro" id="IPR036188">
    <property type="entry name" value="FAD/NAD-bd_sf"/>
</dbReference>
<feature type="region of interest" description="Disordered" evidence="4">
    <location>
        <begin position="596"/>
        <end position="619"/>
    </location>
</feature>
<evidence type="ECO:0000256" key="4">
    <source>
        <dbReference type="SAM" id="MobiDB-lite"/>
    </source>
</evidence>
<dbReference type="EMBL" id="HBIX01000199">
    <property type="protein sequence ID" value="CAE0707447.1"/>
    <property type="molecule type" value="Transcribed_RNA"/>
</dbReference>
<feature type="compositionally biased region" description="Polar residues" evidence="4">
    <location>
        <begin position="64"/>
        <end position="73"/>
    </location>
</feature>
<dbReference type="PANTHER" id="PTHR43557:SF4">
    <property type="entry name" value="APOPTOSIS-INDUCING FACTOR 1, MITOCHONDRIAL"/>
    <property type="match status" value="1"/>
</dbReference>
<dbReference type="PANTHER" id="PTHR43557">
    <property type="entry name" value="APOPTOSIS-INDUCING FACTOR 1"/>
    <property type="match status" value="1"/>
</dbReference>
<evidence type="ECO:0000256" key="1">
    <source>
        <dbReference type="ARBA" id="ARBA00022630"/>
    </source>
</evidence>
<dbReference type="GO" id="GO:0016174">
    <property type="term" value="F:NAD(P)H oxidase H2O2-forming activity"/>
    <property type="evidence" value="ECO:0007669"/>
    <property type="project" value="TreeGrafter"/>
</dbReference>
<evidence type="ECO:0000256" key="2">
    <source>
        <dbReference type="ARBA" id="ARBA00022827"/>
    </source>
</evidence>
<reference evidence="6" key="1">
    <citation type="submission" date="2021-01" db="EMBL/GenBank/DDBJ databases">
        <authorList>
            <person name="Corre E."/>
            <person name="Pelletier E."/>
            <person name="Niang G."/>
            <person name="Scheremetjew M."/>
            <person name="Finn R."/>
            <person name="Kale V."/>
            <person name="Holt S."/>
            <person name="Cochrane G."/>
            <person name="Meng A."/>
            <person name="Brown T."/>
            <person name="Cohen L."/>
        </authorList>
    </citation>
    <scope>NUCLEOTIDE SEQUENCE</scope>
    <source>
        <strain evidence="6">10249 10 AB</strain>
    </source>
</reference>
<evidence type="ECO:0000256" key="3">
    <source>
        <dbReference type="ARBA" id="ARBA00023002"/>
    </source>
</evidence>
<organism evidence="6">
    <name type="scientific">Pseudo-nitzschia australis</name>
    <dbReference type="NCBI Taxonomy" id="44445"/>
    <lineage>
        <taxon>Eukaryota</taxon>
        <taxon>Sar</taxon>
        <taxon>Stramenopiles</taxon>
        <taxon>Ochrophyta</taxon>
        <taxon>Bacillariophyta</taxon>
        <taxon>Bacillariophyceae</taxon>
        <taxon>Bacillariophycidae</taxon>
        <taxon>Bacillariales</taxon>
        <taxon>Bacillariaceae</taxon>
        <taxon>Pseudo-nitzschia</taxon>
    </lineage>
</organism>